<keyword evidence="1" id="KW-0812">Transmembrane</keyword>
<evidence type="ECO:0000259" key="2">
    <source>
        <dbReference type="Pfam" id="PF13400"/>
    </source>
</evidence>
<keyword evidence="4" id="KW-1185">Reference proteome</keyword>
<keyword evidence="1" id="KW-1133">Transmembrane helix</keyword>
<organism evidence="3 4">
    <name type="scientific">Salibacterium salarium</name>
    <dbReference type="NCBI Taxonomy" id="284579"/>
    <lineage>
        <taxon>Bacteria</taxon>
        <taxon>Bacillati</taxon>
        <taxon>Bacillota</taxon>
        <taxon>Bacilli</taxon>
        <taxon>Bacillales</taxon>
        <taxon>Bacillaceae</taxon>
    </lineage>
</organism>
<feature type="domain" description="Putative Flp pilus-assembly TadG-like N-terminal" evidence="2">
    <location>
        <begin position="34"/>
        <end position="78"/>
    </location>
</feature>
<name>A0A428MXI2_9BACI</name>
<keyword evidence="1" id="KW-0472">Membrane</keyword>
<evidence type="ECO:0000313" key="4">
    <source>
        <dbReference type="Proteomes" id="UP000275076"/>
    </source>
</evidence>
<accession>A0A428MXI2</accession>
<dbReference type="Proteomes" id="UP000275076">
    <property type="component" value="Unassembled WGS sequence"/>
</dbReference>
<dbReference type="EMBL" id="RBVX01000031">
    <property type="protein sequence ID" value="RSL30832.1"/>
    <property type="molecule type" value="Genomic_DNA"/>
</dbReference>
<dbReference type="InterPro" id="IPR028087">
    <property type="entry name" value="Tad_N"/>
</dbReference>
<sequence length="159" mass="17448">MTIFLYLVVLPSPTLPHTRYGGRKMIKNIKNERGSVYPLAAAMITVMIAVGGLLIDGGFVLYKYTQLASAVDSAAIGALDSYDEGLWEEEGKIEIDEGRAENQAQYYLNKNMTEASNLIVTVNNANVEVHAEATVPMFFMSLFGYSEIHIESEASSDLS</sequence>
<proteinExistence type="predicted"/>
<protein>
    <recommendedName>
        <fullName evidence="2">Putative Flp pilus-assembly TadG-like N-terminal domain-containing protein</fullName>
    </recommendedName>
</protein>
<reference evidence="3 4" key="1">
    <citation type="submission" date="2018-10" db="EMBL/GenBank/DDBJ databases">
        <title>Draft genome sequence of Bacillus salarius IM0101, isolated from a hypersaline soil in Inner Mongolia, China.</title>
        <authorList>
            <person name="Yamprayoonswat W."/>
            <person name="Boonvisut S."/>
            <person name="Jumpathong W."/>
            <person name="Sittihan S."/>
            <person name="Ruangsuj P."/>
            <person name="Wanthongcharoen S."/>
            <person name="Thongpramul N."/>
            <person name="Pimmason S."/>
            <person name="Yu B."/>
            <person name="Yasawong M."/>
        </authorList>
    </citation>
    <scope>NUCLEOTIDE SEQUENCE [LARGE SCALE GENOMIC DNA]</scope>
    <source>
        <strain evidence="3 4">IM0101</strain>
    </source>
</reference>
<dbReference type="AlphaFoldDB" id="A0A428MXI2"/>
<evidence type="ECO:0000256" key="1">
    <source>
        <dbReference type="SAM" id="Phobius"/>
    </source>
</evidence>
<dbReference type="Pfam" id="PF13400">
    <property type="entry name" value="Tad"/>
    <property type="match status" value="1"/>
</dbReference>
<evidence type="ECO:0000313" key="3">
    <source>
        <dbReference type="EMBL" id="RSL30832.1"/>
    </source>
</evidence>
<feature type="transmembrane region" description="Helical" evidence="1">
    <location>
        <begin position="40"/>
        <end position="62"/>
    </location>
</feature>
<dbReference type="OrthoDB" id="2883022at2"/>
<gene>
    <name evidence="3" type="ORF">D7Z54_23865</name>
</gene>
<comment type="caution">
    <text evidence="3">The sequence shown here is derived from an EMBL/GenBank/DDBJ whole genome shotgun (WGS) entry which is preliminary data.</text>
</comment>